<feature type="compositionally biased region" description="Basic residues" evidence="1">
    <location>
        <begin position="76"/>
        <end position="90"/>
    </location>
</feature>
<feature type="region of interest" description="Disordered" evidence="1">
    <location>
        <begin position="61"/>
        <end position="121"/>
    </location>
</feature>
<name>A0A448ZSZ8_9STRA</name>
<evidence type="ECO:0000313" key="3">
    <source>
        <dbReference type="Proteomes" id="UP000291116"/>
    </source>
</evidence>
<feature type="compositionally biased region" description="Low complexity" evidence="1">
    <location>
        <begin position="91"/>
        <end position="104"/>
    </location>
</feature>
<dbReference type="PANTHER" id="PTHR13182:SF8">
    <property type="entry name" value="CYTOPLASMIC 60S SUBUNIT BIOGENESIS FACTOR ZNF622"/>
    <property type="match status" value="1"/>
</dbReference>
<dbReference type="GO" id="GO:0042273">
    <property type="term" value="P:ribosomal large subunit biogenesis"/>
    <property type="evidence" value="ECO:0007669"/>
    <property type="project" value="TreeGrafter"/>
</dbReference>
<gene>
    <name evidence="2" type="ORF">PSNMU_V1.4_AUG-EV-PASAV3_0122330</name>
</gene>
<dbReference type="InterPro" id="IPR040025">
    <property type="entry name" value="Znf622/Rei1/Reh1"/>
</dbReference>
<dbReference type="GO" id="GO:0030687">
    <property type="term" value="C:preribosome, large subunit precursor"/>
    <property type="evidence" value="ECO:0007669"/>
    <property type="project" value="TreeGrafter"/>
</dbReference>
<protein>
    <submittedName>
        <fullName evidence="2">Uncharacterized protein</fullName>
    </submittedName>
</protein>
<keyword evidence="3" id="KW-1185">Reference proteome</keyword>
<proteinExistence type="predicted"/>
<dbReference type="OrthoDB" id="19329at2759"/>
<accession>A0A448ZSZ8</accession>
<organism evidence="2 3">
    <name type="scientific">Pseudo-nitzschia multistriata</name>
    <dbReference type="NCBI Taxonomy" id="183589"/>
    <lineage>
        <taxon>Eukaryota</taxon>
        <taxon>Sar</taxon>
        <taxon>Stramenopiles</taxon>
        <taxon>Ochrophyta</taxon>
        <taxon>Bacillariophyta</taxon>
        <taxon>Bacillariophyceae</taxon>
        <taxon>Bacillariophycidae</taxon>
        <taxon>Bacillariales</taxon>
        <taxon>Bacillariaceae</taxon>
        <taxon>Pseudo-nitzschia</taxon>
    </lineage>
</organism>
<feature type="compositionally biased region" description="Basic and acidic residues" evidence="1">
    <location>
        <begin position="61"/>
        <end position="75"/>
    </location>
</feature>
<dbReference type="EMBL" id="CAACVS010000683">
    <property type="protein sequence ID" value="VEU45083.1"/>
    <property type="molecule type" value="Genomic_DNA"/>
</dbReference>
<evidence type="ECO:0000313" key="2">
    <source>
        <dbReference type="EMBL" id="VEU45083.1"/>
    </source>
</evidence>
<dbReference type="PANTHER" id="PTHR13182">
    <property type="entry name" value="ZINC FINGER PROTEIN 622"/>
    <property type="match status" value="1"/>
</dbReference>
<sequence length="185" mass="20833">MALTSTTAPGKVFASRAEIANHYKSDWHKYNLKRREAGLPLLEEKEFQVRLEAALALRKEKEKKNGTDHIKDVNSKKSKKKIEKKNKRNKNASAEKNNKSSTAADTEMATEEQSEAEATKSRIPAALAASQENPEIDPKQSLFDQHSALQISKAYWVIVTKKSNWVTIVFIATKFFQRGKAVNST</sequence>
<dbReference type="Proteomes" id="UP000291116">
    <property type="component" value="Unassembled WGS sequence"/>
</dbReference>
<dbReference type="AlphaFoldDB" id="A0A448ZSZ8"/>
<evidence type="ECO:0000256" key="1">
    <source>
        <dbReference type="SAM" id="MobiDB-lite"/>
    </source>
</evidence>
<reference evidence="2 3" key="1">
    <citation type="submission" date="2019-01" db="EMBL/GenBank/DDBJ databases">
        <authorList>
            <person name="Ferrante I. M."/>
        </authorList>
    </citation>
    <scope>NUCLEOTIDE SEQUENCE [LARGE SCALE GENOMIC DNA]</scope>
    <source>
        <strain evidence="2 3">B856</strain>
    </source>
</reference>